<organism evidence="1 2">
    <name type="scientific">Apiospora hydei</name>
    <dbReference type="NCBI Taxonomy" id="1337664"/>
    <lineage>
        <taxon>Eukaryota</taxon>
        <taxon>Fungi</taxon>
        <taxon>Dikarya</taxon>
        <taxon>Ascomycota</taxon>
        <taxon>Pezizomycotina</taxon>
        <taxon>Sordariomycetes</taxon>
        <taxon>Xylariomycetidae</taxon>
        <taxon>Amphisphaeriales</taxon>
        <taxon>Apiosporaceae</taxon>
        <taxon>Apiospora</taxon>
    </lineage>
</organism>
<evidence type="ECO:0000313" key="2">
    <source>
        <dbReference type="Proteomes" id="UP001433268"/>
    </source>
</evidence>
<dbReference type="EMBL" id="JAQQWN010000008">
    <property type="protein sequence ID" value="KAK8070478.1"/>
    <property type="molecule type" value="Genomic_DNA"/>
</dbReference>
<proteinExistence type="predicted"/>
<evidence type="ECO:0000313" key="1">
    <source>
        <dbReference type="EMBL" id="KAK8070478.1"/>
    </source>
</evidence>
<gene>
    <name evidence="1" type="ORF">PG997_010681</name>
</gene>
<comment type="caution">
    <text evidence="1">The sequence shown here is derived from an EMBL/GenBank/DDBJ whole genome shotgun (WGS) entry which is preliminary data.</text>
</comment>
<dbReference type="RefSeq" id="XP_066664286.1">
    <property type="nucleotide sequence ID" value="XM_066814996.1"/>
</dbReference>
<sequence>MSQLTQFHLFPNLPLELQTLIWQKYDDEVDPIIWHEFHYSSPDGLEGVQSYRVRRPGDGSCTDDEQHKKNVSTALSPSAGVNLSLHPFVRGDERGHGPASFRARLDLDVFYFTISARYENLLGFLSPCAAGEKPKPLDDDHWFFKIRKLAIYVSGDFSQDWRGCDFDRDALGRHRGLSVIYIVLDTKVYSEKLSLWEQGIRDGFAHRVWRSYAPGIHGFIKAIYKDQAVKPDIHLVAE</sequence>
<name>A0ABR1VH12_9PEZI</name>
<dbReference type="GeneID" id="92048056"/>
<dbReference type="Proteomes" id="UP001433268">
    <property type="component" value="Unassembled WGS sequence"/>
</dbReference>
<keyword evidence="2" id="KW-1185">Reference proteome</keyword>
<accession>A0ABR1VH12</accession>
<protein>
    <submittedName>
        <fullName evidence="1">Uncharacterized protein</fullName>
    </submittedName>
</protein>
<reference evidence="1 2" key="1">
    <citation type="submission" date="2023-01" db="EMBL/GenBank/DDBJ databases">
        <title>Analysis of 21 Apiospora genomes using comparative genomics revels a genus with tremendous synthesis potential of carbohydrate active enzymes and secondary metabolites.</title>
        <authorList>
            <person name="Sorensen T."/>
        </authorList>
    </citation>
    <scope>NUCLEOTIDE SEQUENCE [LARGE SCALE GENOMIC DNA]</scope>
    <source>
        <strain evidence="1 2">CBS 114990</strain>
    </source>
</reference>